<evidence type="ECO:0000256" key="4">
    <source>
        <dbReference type="ARBA" id="ARBA00022777"/>
    </source>
</evidence>
<evidence type="ECO:0000256" key="8">
    <source>
        <dbReference type="ARBA" id="ARBA00044254"/>
    </source>
</evidence>
<evidence type="ECO:0000256" key="1">
    <source>
        <dbReference type="ARBA" id="ARBA00010688"/>
    </source>
</evidence>
<comment type="function">
    <text evidence="10">Catalyzes the phosphorylation of 2-keto-3-deoxygluconate (KDG) to produce 2-keto-3-deoxy-6-phosphogluconate (KDPG).</text>
</comment>
<evidence type="ECO:0000256" key="14">
    <source>
        <dbReference type="ARBA" id="ARBA00080545"/>
    </source>
</evidence>
<proteinExistence type="inferred from homology"/>
<evidence type="ECO:0000256" key="7">
    <source>
        <dbReference type="ARBA" id="ARBA00043951"/>
    </source>
</evidence>
<evidence type="ECO:0000256" key="11">
    <source>
        <dbReference type="ARBA" id="ARBA00066369"/>
    </source>
</evidence>
<dbReference type="GO" id="GO:0008673">
    <property type="term" value="F:2-dehydro-3-deoxygluconokinase activity"/>
    <property type="evidence" value="ECO:0007669"/>
    <property type="project" value="UniProtKB-EC"/>
</dbReference>
<dbReference type="GO" id="GO:0006974">
    <property type="term" value="P:DNA damage response"/>
    <property type="evidence" value="ECO:0007669"/>
    <property type="project" value="TreeGrafter"/>
</dbReference>
<evidence type="ECO:0000256" key="13">
    <source>
        <dbReference type="ARBA" id="ARBA00075711"/>
    </source>
</evidence>
<dbReference type="InterPro" id="IPR011611">
    <property type="entry name" value="PfkB_dom"/>
</dbReference>
<evidence type="ECO:0000256" key="10">
    <source>
        <dbReference type="ARBA" id="ARBA00054997"/>
    </source>
</evidence>
<keyword evidence="6" id="KW-0119">Carbohydrate metabolism</keyword>
<dbReference type="GO" id="GO:0005829">
    <property type="term" value="C:cytosol"/>
    <property type="evidence" value="ECO:0007669"/>
    <property type="project" value="TreeGrafter"/>
</dbReference>
<dbReference type="STRING" id="260552.Mag101_00400"/>
<dbReference type="GO" id="GO:0019698">
    <property type="term" value="P:D-galacturonate catabolic process"/>
    <property type="evidence" value="ECO:0007669"/>
    <property type="project" value="TreeGrafter"/>
</dbReference>
<dbReference type="PANTHER" id="PTHR43085:SF15">
    <property type="entry name" value="2-DEHYDRO-3-DEOXYGLUCONOKINASE"/>
    <property type="match status" value="1"/>
</dbReference>
<dbReference type="CDD" id="cd01166">
    <property type="entry name" value="KdgK"/>
    <property type="match status" value="1"/>
</dbReference>
<dbReference type="GO" id="GO:0042840">
    <property type="term" value="P:D-glucuronate catabolic process"/>
    <property type="evidence" value="ECO:0007669"/>
    <property type="project" value="TreeGrafter"/>
</dbReference>
<dbReference type="EC" id="2.7.1.45" evidence="11"/>
<dbReference type="PROSITE" id="PS00584">
    <property type="entry name" value="PFKB_KINASES_2"/>
    <property type="match status" value="1"/>
</dbReference>
<keyword evidence="2" id="KW-0808">Transferase</keyword>
<dbReference type="AlphaFoldDB" id="A0A1Q2M0V7"/>
<organism evidence="16 17">
    <name type="scientific">Microbulbifer agarilyticus</name>
    <dbReference type="NCBI Taxonomy" id="260552"/>
    <lineage>
        <taxon>Bacteria</taxon>
        <taxon>Pseudomonadati</taxon>
        <taxon>Pseudomonadota</taxon>
        <taxon>Gammaproteobacteria</taxon>
        <taxon>Cellvibrionales</taxon>
        <taxon>Microbulbiferaceae</taxon>
        <taxon>Microbulbifer</taxon>
    </lineage>
</organism>
<gene>
    <name evidence="16" type="ORF">Mag101_00400</name>
</gene>
<dbReference type="eggNOG" id="COG0524">
    <property type="taxonomic scope" value="Bacteria"/>
</dbReference>
<protein>
    <recommendedName>
        <fullName evidence="12">2-dehydro-3-deoxygluconokinase</fullName>
        <ecNumber evidence="11">2.7.1.45</ecNumber>
    </recommendedName>
    <alternativeName>
        <fullName evidence="13">2-keto-3-deoxygluconokinase</fullName>
    </alternativeName>
    <alternativeName>
        <fullName evidence="14">3-deoxy-2-oxo-D-gluconate kinase</fullName>
    </alternativeName>
    <alternativeName>
        <fullName evidence="8">KDG kinase</fullName>
    </alternativeName>
</protein>
<evidence type="ECO:0000313" key="16">
    <source>
        <dbReference type="EMBL" id="AQQ66279.1"/>
    </source>
</evidence>
<dbReference type="InterPro" id="IPR029056">
    <property type="entry name" value="Ribokinase-like"/>
</dbReference>
<dbReference type="GO" id="GO:0005524">
    <property type="term" value="F:ATP binding"/>
    <property type="evidence" value="ECO:0007669"/>
    <property type="project" value="UniProtKB-KW"/>
</dbReference>
<keyword evidence="3" id="KW-0547">Nucleotide-binding</keyword>
<reference evidence="16" key="1">
    <citation type="submission" date="2017-02" db="EMBL/GenBank/DDBJ databases">
        <title>Genome of Microbulbifer agarilyticus GP101.</title>
        <authorList>
            <person name="Jung J."/>
            <person name="Bae S.S."/>
            <person name="Baek K."/>
        </authorList>
    </citation>
    <scope>NUCLEOTIDE SEQUENCE [LARGE SCALE GENOMIC DNA]</scope>
    <source>
        <strain evidence="16">GP101</strain>
    </source>
</reference>
<dbReference type="Gene3D" id="3.40.1190.20">
    <property type="match status" value="1"/>
</dbReference>
<keyword evidence="5" id="KW-0067">ATP-binding</keyword>
<keyword evidence="4" id="KW-0418">Kinase</keyword>
<dbReference type="FunFam" id="3.40.1190.20:FF:000011">
    <property type="entry name" value="2-dehydro-3-deoxygluconokinase, putative"/>
    <property type="match status" value="1"/>
</dbReference>
<comment type="catalytic activity">
    <reaction evidence="9">
        <text>2-dehydro-3-deoxy-D-gluconate + ATP = 2-dehydro-3-deoxy-6-phospho-D-gluconate + ADP + H(+)</text>
        <dbReference type="Rhea" id="RHEA:14797"/>
        <dbReference type="ChEBI" id="CHEBI:15378"/>
        <dbReference type="ChEBI" id="CHEBI:30616"/>
        <dbReference type="ChEBI" id="CHEBI:57569"/>
        <dbReference type="ChEBI" id="CHEBI:57990"/>
        <dbReference type="ChEBI" id="CHEBI:456216"/>
        <dbReference type="EC" id="2.7.1.45"/>
    </reaction>
</comment>
<evidence type="ECO:0000313" key="17">
    <source>
        <dbReference type="Proteomes" id="UP000188219"/>
    </source>
</evidence>
<dbReference type="KEGG" id="maga:Mag101_00400"/>
<evidence type="ECO:0000256" key="9">
    <source>
        <dbReference type="ARBA" id="ARBA00050729"/>
    </source>
</evidence>
<name>A0A1Q2M0V7_9GAMM</name>
<dbReference type="OrthoDB" id="9776822at2"/>
<keyword evidence="17" id="KW-1185">Reference proteome</keyword>
<evidence type="ECO:0000256" key="6">
    <source>
        <dbReference type="ARBA" id="ARBA00023277"/>
    </source>
</evidence>
<dbReference type="InterPro" id="IPR050306">
    <property type="entry name" value="PfkB_Carbo_kinase"/>
</dbReference>
<accession>A0A1Q2M0V7</accession>
<dbReference type="Pfam" id="PF00294">
    <property type="entry name" value="PfkB"/>
    <property type="match status" value="1"/>
</dbReference>
<dbReference type="Proteomes" id="UP000188219">
    <property type="component" value="Chromosome"/>
</dbReference>
<evidence type="ECO:0000256" key="5">
    <source>
        <dbReference type="ARBA" id="ARBA00022840"/>
    </source>
</evidence>
<feature type="domain" description="Carbohydrate kinase PfkB" evidence="15">
    <location>
        <begin position="3"/>
        <end position="307"/>
    </location>
</feature>
<dbReference type="RefSeq" id="WP_077399223.1">
    <property type="nucleotide sequence ID" value="NZ_CP019650.1"/>
</dbReference>
<evidence type="ECO:0000256" key="3">
    <source>
        <dbReference type="ARBA" id="ARBA00022741"/>
    </source>
</evidence>
<sequence length="322" mass="35356">MHKRIAVIGECMLEMNLGDDCRSHHSESRLSAGLAFGGDTLNTALYMSRLGASVEYVTALGDDHLSDWMIRQWQAEGIGCDLVKREANGTPGLYLIETDASGERTFHYWRDRAPAKRLLDNPQAAKQLFAELKDFDAVYLSGISLAILSPYGRECLFEFLAEFRQGGGQVIFDGNYRPRLWGSETLTRKAYEQILRLTDIALPTFEDEQLLFADSDTDTALARFQEYGVKEVVLKLGAEGCLIVQPHRDPKLVPANKVTPIDTTAAGDSFNAGYLASRLDGNNAEEAALCGHKLAGTVIQHRGAIIAQSAMPTMPVTEADPA</sequence>
<comment type="pathway">
    <text evidence="7">Carbohydrate acid metabolism; 2-dehydro-3-deoxy-D-gluconate degradation; D-glyceraldehyde 3-phosphate and pyruvate from 2-dehydro-3-deoxy-D-gluconate: step 1/2.</text>
</comment>
<dbReference type="SUPFAM" id="SSF53613">
    <property type="entry name" value="Ribokinase-like"/>
    <property type="match status" value="1"/>
</dbReference>
<evidence type="ECO:0000259" key="15">
    <source>
        <dbReference type="Pfam" id="PF00294"/>
    </source>
</evidence>
<comment type="similarity">
    <text evidence="1">Belongs to the carbohydrate kinase PfkB family.</text>
</comment>
<dbReference type="EMBL" id="CP019650">
    <property type="protein sequence ID" value="AQQ66279.1"/>
    <property type="molecule type" value="Genomic_DNA"/>
</dbReference>
<dbReference type="InterPro" id="IPR002173">
    <property type="entry name" value="Carboh/pur_kinase_PfkB_CS"/>
</dbReference>
<evidence type="ECO:0000256" key="12">
    <source>
        <dbReference type="ARBA" id="ARBA00067931"/>
    </source>
</evidence>
<evidence type="ECO:0000256" key="2">
    <source>
        <dbReference type="ARBA" id="ARBA00022679"/>
    </source>
</evidence>
<dbReference type="PANTHER" id="PTHR43085">
    <property type="entry name" value="HEXOKINASE FAMILY MEMBER"/>
    <property type="match status" value="1"/>
</dbReference>